<accession>A0A1L9QVD7</accession>
<gene>
    <name evidence="4" type="ORF">BI308_04550</name>
</gene>
<sequence>MVQLYPNPKQKSLPTMYDLPSEDPEEPGLPDEFHDYQPDLLTQTCQSPRYREDDYFIASDLNLYYDSEHTLWHKRPDWFVVLGAKRSRTQQELRLSYVIWQEQISPFLVVELASPGTEDEDLGRTERKEKKPPTKWEVYEKILQVPYYVTYDRYQNNFRGFVLKGGKYERLELSQGKVWLEPLGLGLALWQGVYEGVEGRWLRFYNQTGEWIPTPSERAEQAESECNLQQQRADQAELELQQLRDKLRQLSIDPDSLS</sequence>
<feature type="domain" description="Putative restriction endonuclease" evidence="3">
    <location>
        <begin position="17"/>
        <end position="187"/>
    </location>
</feature>
<dbReference type="EMBL" id="MLAW01000005">
    <property type="protein sequence ID" value="OJJ26651.1"/>
    <property type="molecule type" value="Genomic_DNA"/>
</dbReference>
<dbReference type="CDD" id="cd06260">
    <property type="entry name" value="DUF820-like"/>
    <property type="match status" value="1"/>
</dbReference>
<feature type="compositionally biased region" description="Acidic residues" evidence="2">
    <location>
        <begin position="20"/>
        <end position="29"/>
    </location>
</feature>
<evidence type="ECO:0000313" key="4">
    <source>
        <dbReference type="EMBL" id="OJJ26651.1"/>
    </source>
</evidence>
<dbReference type="InterPro" id="IPR008538">
    <property type="entry name" value="Uma2"/>
</dbReference>
<dbReference type="Proteomes" id="UP000183940">
    <property type="component" value="Unassembled WGS sequence"/>
</dbReference>
<keyword evidence="1" id="KW-0175">Coiled coil</keyword>
<dbReference type="Pfam" id="PF05685">
    <property type="entry name" value="Uma2"/>
    <property type="match status" value="1"/>
</dbReference>
<dbReference type="AlphaFoldDB" id="A0A1L9QVD7"/>
<dbReference type="PANTHER" id="PTHR33352">
    <property type="entry name" value="SLR1095 PROTEIN"/>
    <property type="match status" value="1"/>
</dbReference>
<evidence type="ECO:0000256" key="1">
    <source>
        <dbReference type="SAM" id="Coils"/>
    </source>
</evidence>
<dbReference type="PANTHER" id="PTHR33352:SF3">
    <property type="entry name" value="SLR1612 PROTEIN"/>
    <property type="match status" value="1"/>
</dbReference>
<feature type="region of interest" description="Disordered" evidence="2">
    <location>
        <begin position="1"/>
        <end position="31"/>
    </location>
</feature>
<protein>
    <recommendedName>
        <fullName evidence="3">Putative restriction endonuclease domain-containing protein</fullName>
    </recommendedName>
</protein>
<feature type="coiled-coil region" evidence="1">
    <location>
        <begin position="219"/>
        <end position="253"/>
    </location>
</feature>
<organism evidence="4 5">
    <name type="scientific">Roseofilum reptotaenium AO1-A</name>
    <dbReference type="NCBI Taxonomy" id="1925591"/>
    <lineage>
        <taxon>Bacteria</taxon>
        <taxon>Bacillati</taxon>
        <taxon>Cyanobacteriota</taxon>
        <taxon>Cyanophyceae</taxon>
        <taxon>Desertifilales</taxon>
        <taxon>Desertifilaceae</taxon>
        <taxon>Roseofilum</taxon>
    </lineage>
</organism>
<dbReference type="InterPro" id="IPR011335">
    <property type="entry name" value="Restrct_endonuc-II-like"/>
</dbReference>
<name>A0A1L9QVD7_9CYAN</name>
<evidence type="ECO:0000313" key="5">
    <source>
        <dbReference type="Proteomes" id="UP000183940"/>
    </source>
</evidence>
<proteinExistence type="predicted"/>
<dbReference type="SUPFAM" id="SSF52980">
    <property type="entry name" value="Restriction endonuclease-like"/>
    <property type="match status" value="1"/>
</dbReference>
<reference evidence="4" key="1">
    <citation type="submission" date="2016-10" db="EMBL/GenBank/DDBJ databases">
        <title>CRISPR-Cas defence system in Roseofilum reptotaenium: evidence of a bacteriophage-cyanobacterium arms race in the coral black band disease.</title>
        <authorList>
            <person name="Buerger P."/>
            <person name="Wood-Charlson E.M."/>
            <person name="Weynberg K.D."/>
            <person name="Willis B."/>
            <person name="Van Oppen M.J."/>
        </authorList>
    </citation>
    <scope>NUCLEOTIDE SEQUENCE [LARGE SCALE GENOMIC DNA]</scope>
    <source>
        <strain evidence="4">AO1-A</strain>
    </source>
</reference>
<evidence type="ECO:0000259" key="3">
    <source>
        <dbReference type="Pfam" id="PF05685"/>
    </source>
</evidence>
<dbReference type="STRING" id="1925591.BI308_04550"/>
<evidence type="ECO:0000256" key="2">
    <source>
        <dbReference type="SAM" id="MobiDB-lite"/>
    </source>
</evidence>
<keyword evidence="5" id="KW-1185">Reference proteome</keyword>
<comment type="caution">
    <text evidence="4">The sequence shown here is derived from an EMBL/GenBank/DDBJ whole genome shotgun (WGS) entry which is preliminary data.</text>
</comment>